<comment type="caution">
    <text evidence="3">The sequence shown here is derived from an EMBL/GenBank/DDBJ whole genome shotgun (WGS) entry which is preliminary data.</text>
</comment>
<dbReference type="InterPro" id="IPR050491">
    <property type="entry name" value="AmpC-like"/>
</dbReference>
<dbReference type="AlphaFoldDB" id="A0A0Q3TFV7"/>
<feature type="transmembrane region" description="Helical" evidence="1">
    <location>
        <begin position="431"/>
        <end position="456"/>
    </location>
</feature>
<dbReference type="EMBL" id="LJIX01000006">
    <property type="protein sequence ID" value="KQL22021.1"/>
    <property type="molecule type" value="Genomic_DNA"/>
</dbReference>
<name>A0A0Q3TFV7_9BACI</name>
<dbReference type="Pfam" id="PF00144">
    <property type="entry name" value="Beta-lactamase"/>
    <property type="match status" value="1"/>
</dbReference>
<dbReference type="PANTHER" id="PTHR46825:SF9">
    <property type="entry name" value="BETA-LACTAMASE-RELATED DOMAIN-CONTAINING PROTEIN"/>
    <property type="match status" value="1"/>
</dbReference>
<keyword evidence="1" id="KW-1133">Transmembrane helix</keyword>
<dbReference type="SUPFAM" id="SSF56601">
    <property type="entry name" value="beta-lactamase/transpeptidase-like"/>
    <property type="match status" value="1"/>
</dbReference>
<evidence type="ECO:0000259" key="2">
    <source>
        <dbReference type="Pfam" id="PF00144"/>
    </source>
</evidence>
<reference evidence="3 4" key="1">
    <citation type="submission" date="2015-09" db="EMBL/GenBank/DDBJ databases">
        <title>Genome sequencing project for genomic taxonomy and phylogenomics of Bacillus-like bacteria.</title>
        <authorList>
            <person name="Liu B."/>
            <person name="Wang J."/>
            <person name="Zhu Y."/>
            <person name="Liu G."/>
            <person name="Chen Q."/>
            <person name="Chen Z."/>
            <person name="Lan J."/>
            <person name="Che J."/>
            <person name="Ge C."/>
            <person name="Shi H."/>
            <person name="Pan Z."/>
            <person name="Liu X."/>
        </authorList>
    </citation>
    <scope>NUCLEOTIDE SEQUENCE [LARGE SCALE GENOMIC DNA]</scope>
    <source>
        <strain evidence="3 4">FJAT-18043</strain>
    </source>
</reference>
<evidence type="ECO:0000256" key="1">
    <source>
        <dbReference type="SAM" id="Phobius"/>
    </source>
</evidence>
<organism evidence="3 4">
    <name type="scientific">Cytobacillus solani</name>
    <dbReference type="NCBI Taxonomy" id="1637975"/>
    <lineage>
        <taxon>Bacteria</taxon>
        <taxon>Bacillati</taxon>
        <taxon>Bacillota</taxon>
        <taxon>Bacilli</taxon>
        <taxon>Bacillales</taxon>
        <taxon>Bacillaceae</taxon>
        <taxon>Cytobacillus</taxon>
    </lineage>
</organism>
<evidence type="ECO:0000313" key="4">
    <source>
        <dbReference type="Proteomes" id="UP000050996"/>
    </source>
</evidence>
<dbReference type="PANTHER" id="PTHR46825">
    <property type="entry name" value="D-ALANYL-D-ALANINE-CARBOXYPEPTIDASE/ENDOPEPTIDASE AMPH"/>
    <property type="match status" value="1"/>
</dbReference>
<gene>
    <name evidence="3" type="ORF">AN957_21850</name>
</gene>
<keyword evidence="1" id="KW-0472">Membrane</keyword>
<dbReference type="PATRIC" id="fig|1637975.4.peg.4336"/>
<feature type="transmembrane region" description="Helical" evidence="1">
    <location>
        <begin position="366"/>
        <end position="384"/>
    </location>
</feature>
<dbReference type="InterPro" id="IPR012338">
    <property type="entry name" value="Beta-lactam/transpept-like"/>
</dbReference>
<feature type="domain" description="Beta-lactamase-related" evidence="2">
    <location>
        <begin position="20"/>
        <end position="331"/>
    </location>
</feature>
<dbReference type="InterPro" id="IPR001466">
    <property type="entry name" value="Beta-lactam-related"/>
</dbReference>
<proteinExistence type="predicted"/>
<accession>A0A0Q3TFV7</accession>
<dbReference type="Proteomes" id="UP000050996">
    <property type="component" value="Unassembled WGS sequence"/>
</dbReference>
<keyword evidence="4" id="KW-1185">Reference proteome</keyword>
<feature type="transmembrane region" description="Helical" evidence="1">
    <location>
        <begin position="396"/>
        <end position="419"/>
    </location>
</feature>
<keyword evidence="1" id="KW-0812">Transmembrane</keyword>
<evidence type="ECO:0000313" key="3">
    <source>
        <dbReference type="EMBL" id="KQL22021.1"/>
    </source>
</evidence>
<protein>
    <recommendedName>
        <fullName evidence="2">Beta-lactamase-related domain-containing protein</fullName>
    </recommendedName>
</protein>
<dbReference type="Gene3D" id="3.40.710.10">
    <property type="entry name" value="DD-peptidase/beta-lactamase superfamily"/>
    <property type="match status" value="1"/>
</dbReference>
<sequence>MLVFPLHTNADSQKQNELIEKYMEKALDEYQIPGASLAIVREGHVWFQKSWGIQGNGDPVTEDTLFTIGSVSKPLTSLAIMKLVEKGMIELDQEIDYYLPSFQYNVKGYDKKITIRNLLTHTSGISSYDGLKIADQNLRGKEAISEAVKKLNNVKLNYEPGSVHQYSAANYLLLGRIIEKITGETFSEFMDTEIYTSFGMNRTVSSFEEASKLGYQPGYHSFFGKPIKSNMIYDDSGASYGYTASSADDMAKYLLFLLDSEDLLSDELFKEYISPQVHRKDEMYYGLGWRISTDDEDPYIFHGGETPDSRAELYINHKNDYGFILLTNKNDISETMSTLSMREGIKTIMERGRMPELIKMNYQMQWIPLLLTILFAFCGSLSLYRLKKKTSFHYMSWNIAGFSLLLCSFVIIPIVTYIFSAPWHSIYHYSFITAIFILSFVGVLAIYGFLIIVMAYKRKQEMK</sequence>
<dbReference type="STRING" id="1637975.AN957_21850"/>